<reference evidence="2" key="1">
    <citation type="journal article" date="2021" name="Proc. Natl. Acad. Sci. U.S.A.">
        <title>A Catalog of Tens of Thousands of Viruses from Human Metagenomes Reveals Hidden Associations with Chronic Diseases.</title>
        <authorList>
            <person name="Tisza M.J."/>
            <person name="Buck C.B."/>
        </authorList>
    </citation>
    <scope>NUCLEOTIDE SEQUENCE</scope>
    <source>
        <strain evidence="2">CtwrX9</strain>
    </source>
</reference>
<feature type="domain" description="Siphovirus-type tail component RIFT-related" evidence="1">
    <location>
        <begin position="48"/>
        <end position="131"/>
    </location>
</feature>
<accession>A0A8S5PTF2</accession>
<proteinExistence type="predicted"/>
<protein>
    <submittedName>
        <fullName evidence="2">Distal tail protein</fullName>
    </submittedName>
</protein>
<evidence type="ECO:0000313" key="2">
    <source>
        <dbReference type="EMBL" id="DAE10367.1"/>
    </source>
</evidence>
<sequence length="237" mass="26924">MYGFEFNGKHTYRDFGITVSEKDIGFPDKNKIKVQVPFSNTEYDFSEIYGEQTYTERTLSFTLNVLEKHKNIDTEKVNILETQLSNWLMDSGGKQRLYDDSLPGYYYLAEVEGGMNFDELQNHGTLTVEFTAYPFIIGDLREGNDIWDTFNFELDVAQITDFTVNGSLDVMLYNVGTPNLSPIINVSAPMTINIDGKTFNIPAGKSQSTNFVLRPGENNLTITGNGTIEFLFYKELI</sequence>
<organism evidence="2">
    <name type="scientific">Siphoviridae sp. ctwrX9</name>
    <dbReference type="NCBI Taxonomy" id="2825735"/>
    <lineage>
        <taxon>Viruses</taxon>
        <taxon>Duplodnaviria</taxon>
        <taxon>Heunggongvirae</taxon>
        <taxon>Uroviricota</taxon>
        <taxon>Caudoviricetes</taxon>
    </lineage>
</organism>
<dbReference type="Pfam" id="PF05709">
    <property type="entry name" value="Sipho_tail"/>
    <property type="match status" value="1"/>
</dbReference>
<evidence type="ECO:0000259" key="1">
    <source>
        <dbReference type="Pfam" id="PF05709"/>
    </source>
</evidence>
<dbReference type="Gene3D" id="2.40.30.200">
    <property type="match status" value="1"/>
</dbReference>
<dbReference type="InterPro" id="IPR008841">
    <property type="entry name" value="Siphovirus-type_tail_N"/>
</dbReference>
<dbReference type="EMBL" id="BK015508">
    <property type="protein sequence ID" value="DAE10367.1"/>
    <property type="molecule type" value="Genomic_DNA"/>
</dbReference>
<name>A0A8S5PTF2_9CAUD</name>